<evidence type="ECO:0008006" key="4">
    <source>
        <dbReference type="Google" id="ProtNLM"/>
    </source>
</evidence>
<dbReference type="PROSITE" id="PS51257">
    <property type="entry name" value="PROKAR_LIPOPROTEIN"/>
    <property type="match status" value="1"/>
</dbReference>
<gene>
    <name evidence="2" type="ORF">ACFQ2C_17310</name>
</gene>
<feature type="chain" id="PRO_5047501937" description="Lipoprotein" evidence="1">
    <location>
        <begin position="25"/>
        <end position="290"/>
    </location>
</feature>
<proteinExistence type="predicted"/>
<feature type="signal peptide" evidence="1">
    <location>
        <begin position="1"/>
        <end position="24"/>
    </location>
</feature>
<evidence type="ECO:0000256" key="1">
    <source>
        <dbReference type="SAM" id="SignalP"/>
    </source>
</evidence>
<dbReference type="EMBL" id="JBHTKY010000038">
    <property type="protein sequence ID" value="MFD1167360.1"/>
    <property type="molecule type" value="Genomic_DNA"/>
</dbReference>
<evidence type="ECO:0000313" key="2">
    <source>
        <dbReference type="EMBL" id="MFD1167360.1"/>
    </source>
</evidence>
<accession>A0ABW3RQ50</accession>
<comment type="caution">
    <text evidence="2">The sequence shown here is derived from an EMBL/GenBank/DDBJ whole genome shotgun (WGS) entry which is preliminary data.</text>
</comment>
<dbReference type="RefSeq" id="WP_380898645.1">
    <property type="nucleotide sequence ID" value="NZ_JBHTKY010000038.1"/>
</dbReference>
<dbReference type="Proteomes" id="UP001597205">
    <property type="component" value="Unassembled WGS sequence"/>
</dbReference>
<keyword evidence="1" id="KW-0732">Signal</keyword>
<organism evidence="2 3">
    <name type="scientific">Sphingobacterium daejeonense</name>
    <dbReference type="NCBI Taxonomy" id="371142"/>
    <lineage>
        <taxon>Bacteria</taxon>
        <taxon>Pseudomonadati</taxon>
        <taxon>Bacteroidota</taxon>
        <taxon>Sphingobacteriia</taxon>
        <taxon>Sphingobacteriales</taxon>
        <taxon>Sphingobacteriaceae</taxon>
        <taxon>Sphingobacterium</taxon>
    </lineage>
</organism>
<reference evidence="3" key="1">
    <citation type="journal article" date="2019" name="Int. J. Syst. Evol. Microbiol.">
        <title>The Global Catalogue of Microorganisms (GCM) 10K type strain sequencing project: providing services to taxonomists for standard genome sequencing and annotation.</title>
        <authorList>
            <consortium name="The Broad Institute Genomics Platform"/>
            <consortium name="The Broad Institute Genome Sequencing Center for Infectious Disease"/>
            <person name="Wu L."/>
            <person name="Ma J."/>
        </authorList>
    </citation>
    <scope>NUCLEOTIDE SEQUENCE [LARGE SCALE GENOMIC DNA]</scope>
    <source>
        <strain evidence="3">CCUG 52468</strain>
    </source>
</reference>
<protein>
    <recommendedName>
        <fullName evidence="4">Lipoprotein</fullName>
    </recommendedName>
</protein>
<keyword evidence="3" id="KW-1185">Reference proteome</keyword>
<name>A0ABW3RQ50_9SPHI</name>
<sequence length="290" mass="33811">MKSSYKISLLFVGLALLFSCSKNNIEPKPEPEPEPDTLYYNSKFELYVENSNSEGKQSLNIYEELVVKINFIDIQGEYSKPIIRSGFDSIVWKVPGVFSEKGRENSVLVGKGVVFAQPGAYTLFVQGYNKGEVICKDSVEFEVKNDRDFFGVNWKDKEDRHFSTYVENVNGFHLNNEYFYNNGVKYATLTGFSSNSSEGNNKMIKEKIHQTFNKFLTNLYGESKYEFKGNDYRKSDLMDEYKAIFKTEAREYSYPLKIWQTSKNNIAIMIEYFRNDPDDYWYIVKAEPRE</sequence>
<evidence type="ECO:0000313" key="3">
    <source>
        <dbReference type="Proteomes" id="UP001597205"/>
    </source>
</evidence>